<keyword evidence="2" id="KW-0963">Cytoplasm</keyword>
<protein>
    <submittedName>
        <fullName evidence="7">Uncharacterized protein</fullName>
    </submittedName>
</protein>
<comment type="caution">
    <text evidence="7">The sequence shown here is derived from an EMBL/GenBank/DDBJ whole genome shotgun (WGS) entry which is preliminary data.</text>
</comment>
<evidence type="ECO:0000313" key="7">
    <source>
        <dbReference type="EMBL" id="GAU99790.1"/>
    </source>
</evidence>
<comment type="similarity">
    <text evidence="4">Belongs to the CEP135/TSGA10 family.</text>
</comment>
<keyword evidence="5" id="KW-0175">Coiled coil</keyword>
<evidence type="ECO:0000256" key="3">
    <source>
        <dbReference type="ARBA" id="ARBA00023212"/>
    </source>
</evidence>
<dbReference type="PANTHER" id="PTHR20544:SF0">
    <property type="entry name" value="NUCLEOPROTEIN TPR_MLP1 DOMAIN-CONTAINING PROTEIN"/>
    <property type="match status" value="1"/>
</dbReference>
<proteinExistence type="inferred from homology"/>
<dbReference type="Proteomes" id="UP000186922">
    <property type="component" value="Unassembled WGS sequence"/>
</dbReference>
<gene>
    <name evidence="7" type="primary">RvY_10740-1</name>
    <name evidence="7" type="synonym">RvY_10740.1</name>
    <name evidence="7" type="ORF">RvY_10740</name>
</gene>
<evidence type="ECO:0000256" key="1">
    <source>
        <dbReference type="ARBA" id="ARBA00004114"/>
    </source>
</evidence>
<dbReference type="OrthoDB" id="10254663at2759"/>
<accession>A0A1D1VFT3</accession>
<feature type="coiled-coil region" evidence="5">
    <location>
        <begin position="156"/>
        <end position="372"/>
    </location>
</feature>
<dbReference type="PANTHER" id="PTHR20544">
    <property type="entry name" value="CENTROSOMAL PROTEIN CEP135"/>
    <property type="match status" value="1"/>
</dbReference>
<name>A0A1D1VFT3_RAMVA</name>
<keyword evidence="8" id="KW-1185">Reference proteome</keyword>
<sequence length="414" mass="48388">MDKQQQEFHKRLEGMAKNECVPQVNRNYLSDKFAKELRRARDASTKNSQKRCNLSPVPCTQILKSNIPGCDMYSSRGKDRPQCGGTSPEPVYGRSKLSPRDEPKSSNVARLTGFRSGNGRGASDGESDDDPSRRPPRRPLHSENIPPYEASNKNTFSKAAQNLEGLEEKVDCLNTQAQQLLKQLKREQTEREKVTELYEEATAELRRMREKERPATDMETRIRRLECERDEALAKVRTAQVDNEELKIKLDRTMEEASRDRQRWTDKASAFEHRLHTAESDRDELTRRHNRTLEVLAKMEQQQDEQKARITMLDDQKQEHLKQIENLGLFVKDLEQTTKQLHDKVDEKRHENHQAQERVTQLEDMLIKLDQHLSGEKDRFIQQQNDAYQAQVRNQEIRTEVKNIIRKKNSRMCD</sequence>
<keyword evidence="3" id="KW-0206">Cytoskeleton</keyword>
<dbReference type="InterPro" id="IPR051877">
    <property type="entry name" value="Centriole_BasalBody_StrucProt"/>
</dbReference>
<evidence type="ECO:0000256" key="4">
    <source>
        <dbReference type="ARBA" id="ARBA00038123"/>
    </source>
</evidence>
<evidence type="ECO:0000313" key="8">
    <source>
        <dbReference type="Proteomes" id="UP000186922"/>
    </source>
</evidence>
<evidence type="ECO:0000256" key="5">
    <source>
        <dbReference type="SAM" id="Coils"/>
    </source>
</evidence>
<dbReference type="EMBL" id="BDGG01000005">
    <property type="protein sequence ID" value="GAU99790.1"/>
    <property type="molecule type" value="Genomic_DNA"/>
</dbReference>
<organism evidence="7 8">
    <name type="scientific">Ramazzottius varieornatus</name>
    <name type="common">Water bear</name>
    <name type="synonym">Tardigrade</name>
    <dbReference type="NCBI Taxonomy" id="947166"/>
    <lineage>
        <taxon>Eukaryota</taxon>
        <taxon>Metazoa</taxon>
        <taxon>Ecdysozoa</taxon>
        <taxon>Tardigrada</taxon>
        <taxon>Eutardigrada</taxon>
        <taxon>Parachela</taxon>
        <taxon>Hypsibioidea</taxon>
        <taxon>Ramazzottiidae</taxon>
        <taxon>Ramazzottius</taxon>
    </lineage>
</organism>
<feature type="region of interest" description="Disordered" evidence="6">
    <location>
        <begin position="38"/>
        <end position="154"/>
    </location>
</feature>
<evidence type="ECO:0000256" key="2">
    <source>
        <dbReference type="ARBA" id="ARBA00022490"/>
    </source>
</evidence>
<dbReference type="GO" id="GO:0005814">
    <property type="term" value="C:centriole"/>
    <property type="evidence" value="ECO:0007669"/>
    <property type="project" value="UniProtKB-SubCell"/>
</dbReference>
<evidence type="ECO:0000256" key="6">
    <source>
        <dbReference type="SAM" id="MobiDB-lite"/>
    </source>
</evidence>
<dbReference type="AlphaFoldDB" id="A0A1D1VFT3"/>
<reference evidence="7 8" key="1">
    <citation type="journal article" date="2016" name="Nat. Commun.">
        <title>Extremotolerant tardigrade genome and improved radiotolerance of human cultured cells by tardigrade-unique protein.</title>
        <authorList>
            <person name="Hashimoto T."/>
            <person name="Horikawa D.D."/>
            <person name="Saito Y."/>
            <person name="Kuwahara H."/>
            <person name="Kozuka-Hata H."/>
            <person name="Shin-I T."/>
            <person name="Minakuchi Y."/>
            <person name="Ohishi K."/>
            <person name="Motoyama A."/>
            <person name="Aizu T."/>
            <person name="Enomoto A."/>
            <person name="Kondo K."/>
            <person name="Tanaka S."/>
            <person name="Hara Y."/>
            <person name="Koshikawa S."/>
            <person name="Sagara H."/>
            <person name="Miura T."/>
            <person name="Yokobori S."/>
            <person name="Miyagawa K."/>
            <person name="Suzuki Y."/>
            <person name="Kubo T."/>
            <person name="Oyama M."/>
            <person name="Kohara Y."/>
            <person name="Fujiyama A."/>
            <person name="Arakawa K."/>
            <person name="Katayama T."/>
            <person name="Toyoda A."/>
            <person name="Kunieda T."/>
        </authorList>
    </citation>
    <scope>NUCLEOTIDE SEQUENCE [LARGE SCALE GENOMIC DNA]</scope>
    <source>
        <strain evidence="7 8">YOKOZUNA-1</strain>
    </source>
</reference>
<comment type="subcellular location">
    <subcellularLocation>
        <location evidence="1">Cytoplasm</location>
        <location evidence="1">Cytoskeleton</location>
        <location evidence="1">Microtubule organizing center</location>
        <location evidence="1">Centrosome</location>
        <location evidence="1">Centriole</location>
    </subcellularLocation>
</comment>